<name>A0ABV5VT98_9BACL</name>
<reference evidence="2 3" key="1">
    <citation type="submission" date="2024-09" db="EMBL/GenBank/DDBJ databases">
        <authorList>
            <person name="Sun Q."/>
            <person name="Mori K."/>
        </authorList>
    </citation>
    <scope>NUCLEOTIDE SEQUENCE [LARGE SCALE GENOMIC DNA]</scope>
    <source>
        <strain evidence="2 3">JCM 12520</strain>
    </source>
</reference>
<protein>
    <submittedName>
        <fullName evidence="2">Uncharacterized protein</fullName>
    </submittedName>
</protein>
<comment type="caution">
    <text evidence="2">The sequence shown here is derived from an EMBL/GenBank/DDBJ whole genome shotgun (WGS) entry which is preliminary data.</text>
</comment>
<evidence type="ECO:0000313" key="2">
    <source>
        <dbReference type="EMBL" id="MFB9751514.1"/>
    </source>
</evidence>
<dbReference type="Proteomes" id="UP001589619">
    <property type="component" value="Unassembled WGS sequence"/>
</dbReference>
<accession>A0ABV5VT98</accession>
<gene>
    <name evidence="2" type="ORF">ACFFNY_08025</name>
</gene>
<organism evidence="2 3">
    <name type="scientific">Paenibacillus hodogayensis</name>
    <dbReference type="NCBI Taxonomy" id="279208"/>
    <lineage>
        <taxon>Bacteria</taxon>
        <taxon>Bacillati</taxon>
        <taxon>Bacillota</taxon>
        <taxon>Bacilli</taxon>
        <taxon>Bacillales</taxon>
        <taxon>Paenibacillaceae</taxon>
        <taxon>Paenibacillus</taxon>
    </lineage>
</organism>
<feature type="transmembrane region" description="Helical" evidence="1">
    <location>
        <begin position="63"/>
        <end position="81"/>
    </location>
</feature>
<keyword evidence="1" id="KW-0472">Membrane</keyword>
<evidence type="ECO:0000256" key="1">
    <source>
        <dbReference type="SAM" id="Phobius"/>
    </source>
</evidence>
<dbReference type="RefSeq" id="WP_344912101.1">
    <property type="nucleotide sequence ID" value="NZ_BAAAYO010000010.1"/>
</dbReference>
<dbReference type="EMBL" id="JBHMAG010000007">
    <property type="protein sequence ID" value="MFB9751514.1"/>
    <property type="molecule type" value="Genomic_DNA"/>
</dbReference>
<keyword evidence="1" id="KW-0812">Transmembrane</keyword>
<keyword evidence="1" id="KW-1133">Transmembrane helix</keyword>
<keyword evidence="3" id="KW-1185">Reference proteome</keyword>
<evidence type="ECO:0000313" key="3">
    <source>
        <dbReference type="Proteomes" id="UP001589619"/>
    </source>
</evidence>
<sequence>MHTKSVRKAGLLIIAFALLWSFLMPTAERVVTPISKSIPAVSAPASIHSPLGAPVHFAQKLRLLLPLIILFVFVCSILCDIRVRTRVERFAPPVPLLRKQLFLRPLKFTSMYVPAYFA</sequence>
<proteinExistence type="predicted"/>